<evidence type="ECO:0000259" key="2">
    <source>
        <dbReference type="Pfam" id="PF18804"/>
    </source>
</evidence>
<dbReference type="Proteomes" id="UP000887568">
    <property type="component" value="Unplaced"/>
</dbReference>
<dbReference type="OMA" id="YRYCERE"/>
<evidence type="ECO:0000313" key="3">
    <source>
        <dbReference type="EnsemblMetazoa" id="XP_038071093.1"/>
    </source>
</evidence>
<sequence length="987" mass="112478">MDSHDPDDDKAASSSGGHGHDGGHGAKRKKGFFLPPKRKTLCKSTRPSTQTSERRTKTKYRNRRHNPADGRGAQKTGQDEQYAANVDLSQGYEMLQASLEDLIRDTCPQTDEASSSRSSWSSRMEAVEGNWKGIRPLIFQHVLESQAVPIEPECQRCENNQATVRCTDCPVPVLCSKCDVELHTCKPFHHREMWMKSYFERIPPCQTVVIGDSGQHLQSFDQYFPVKFPRRCQKCSEDQFETSPTANGSRYIVLTLQGRYDLRKHQVRCSLCGFIDANSEVSDIIANGFFPGNPKNIGTIVEVKLLRWIDLIMSNMPGTSLSAFAKVIEDISIEETSINRTMLSRCLSEYRYCERELALCQGLDDMKCPPCAIKQHSAHVDGNFKVYRYSKVPKGIQKPYFSGTFIEKDSDVSHHMDKVYTYRQKKNKRDKEEDHNSMCGKTTWKAARVESKSRSKLDEAGLDVAGCRHSIAQKAVNMFTGEKYGYPHYLHVHFLLPKQVTFLWLDVACKYFPWARQEEITQLDPSYKTAVTDIKPALSVMHAKAHSWDCQVLWGGRNQDGAGAGAGEDMELFFSYLSRCGSTTKNMGKANREDTLTSHVLFWNSKKVEGLARQLCKRYEVAQKMISSTDTDLMSLLDKVQADYSNLGEWMREIRACAKDAQSNTMPHAPDAELERFFQLKQKLREIAPLQEYTDISSQPISLLLDSTDLYSEATKLTGKAVNILKELEETHTILHELYGVPEEELYQMGRTAAIEHQVAVLQDQVELHCQQIKRRDLEITKFADSSKIRKNLRQKNLEEKKKLAVLVDKLNSIQNMKASDVVDASVADALAGNFPWQRGTKVSWNLKKTAVDLWMLSQRNHEEVVLLKNEMKNYLLYFQRLIGEMEQNTAETETSDVALVQPWFEVEDDQETDWKYKAQTRSVGVEHGLMALRRRGAAHARRLLQRGSRLFQKVLVGDVIAPIEDDWMGAMKLDDKELSDMDSDLE</sequence>
<dbReference type="OrthoDB" id="5985655at2759"/>
<feature type="compositionally biased region" description="Polar residues" evidence="1">
    <location>
        <begin position="42"/>
        <end position="51"/>
    </location>
</feature>
<dbReference type="GeneID" id="119739989"/>
<feature type="compositionally biased region" description="Basic and acidic residues" evidence="1">
    <location>
        <begin position="1"/>
        <end position="11"/>
    </location>
</feature>
<accession>A0A914B4U4</accession>
<dbReference type="CDD" id="cd19757">
    <property type="entry name" value="Bbox1"/>
    <property type="match status" value="1"/>
</dbReference>
<feature type="compositionally biased region" description="Basic residues" evidence="1">
    <location>
        <begin position="56"/>
        <end position="65"/>
    </location>
</feature>
<feature type="region of interest" description="Disordered" evidence="1">
    <location>
        <begin position="1"/>
        <end position="80"/>
    </location>
</feature>
<dbReference type="EnsemblMetazoa" id="XM_038215165.1">
    <property type="protein sequence ID" value="XP_038071093.1"/>
    <property type="gene ID" value="LOC119739989"/>
</dbReference>
<dbReference type="PANTHER" id="PTHR33104:SF2">
    <property type="entry name" value="CXC3 LIKE CYSTEINE CLUSTER DOMAIN-CONTAINING PROTEIN"/>
    <property type="match status" value="1"/>
</dbReference>
<name>A0A914B4U4_PATMI</name>
<dbReference type="PANTHER" id="PTHR33104">
    <property type="entry name" value="SI:DKEY-29D5.2"/>
    <property type="match status" value="1"/>
</dbReference>
<protein>
    <recommendedName>
        <fullName evidence="2">CxC3 like cysteine cluster domain-containing protein</fullName>
    </recommendedName>
</protein>
<dbReference type="Pfam" id="PF18758">
    <property type="entry name" value="KDZ"/>
    <property type="match status" value="1"/>
</dbReference>
<dbReference type="Pfam" id="PF18804">
    <property type="entry name" value="CxC3"/>
    <property type="match status" value="1"/>
</dbReference>
<dbReference type="InterPro" id="IPR040521">
    <property type="entry name" value="KDZ"/>
</dbReference>
<dbReference type="AlphaFoldDB" id="A0A914B4U4"/>
<evidence type="ECO:0000313" key="4">
    <source>
        <dbReference type="Proteomes" id="UP000887568"/>
    </source>
</evidence>
<evidence type="ECO:0000256" key="1">
    <source>
        <dbReference type="SAM" id="MobiDB-lite"/>
    </source>
</evidence>
<dbReference type="InterPro" id="IPR040564">
    <property type="entry name" value="CxC3-like"/>
</dbReference>
<feature type="domain" description="CxC3 like cysteine cluster" evidence="2">
    <location>
        <begin position="225"/>
        <end position="334"/>
    </location>
</feature>
<proteinExistence type="predicted"/>
<dbReference type="RefSeq" id="XP_038071093.1">
    <property type="nucleotide sequence ID" value="XM_038215165.1"/>
</dbReference>
<feature type="compositionally biased region" description="Basic residues" evidence="1">
    <location>
        <begin position="25"/>
        <end position="41"/>
    </location>
</feature>
<reference evidence="3" key="1">
    <citation type="submission" date="2022-11" db="UniProtKB">
        <authorList>
            <consortium name="EnsemblMetazoa"/>
        </authorList>
    </citation>
    <scope>IDENTIFICATION</scope>
</reference>
<organism evidence="3 4">
    <name type="scientific">Patiria miniata</name>
    <name type="common">Bat star</name>
    <name type="synonym">Asterina miniata</name>
    <dbReference type="NCBI Taxonomy" id="46514"/>
    <lineage>
        <taxon>Eukaryota</taxon>
        <taxon>Metazoa</taxon>
        <taxon>Echinodermata</taxon>
        <taxon>Eleutherozoa</taxon>
        <taxon>Asterozoa</taxon>
        <taxon>Asteroidea</taxon>
        <taxon>Valvatacea</taxon>
        <taxon>Valvatida</taxon>
        <taxon>Asterinidae</taxon>
        <taxon>Patiria</taxon>
    </lineage>
</organism>
<keyword evidence="4" id="KW-1185">Reference proteome</keyword>